<dbReference type="AlphaFoldDB" id="A0AA87LVE9"/>
<dbReference type="GO" id="GO:0004175">
    <property type="term" value="F:endopeptidase activity"/>
    <property type="evidence" value="ECO:0007669"/>
    <property type="project" value="UniProtKB-ARBA"/>
</dbReference>
<feature type="transmembrane region" description="Helical" evidence="1">
    <location>
        <begin position="68"/>
        <end position="91"/>
    </location>
</feature>
<sequence>MNWSYFIVVFFICLPGIMFMYRSEKIHIKENDVTDSQRLTAHFLTAILFSLIGAYVVPRISIGDQLDISQILLFGVGLGVISSIGHLALYYKYLVPKITKSDYIEIETHYVNTGILSRVFYGGILEEVMFRWGLLSLFIWLFQLLSIGKVISVIAAIFVSSILFALVHLPAIKLIASEPKPAMYVYTSIGNIWVGLFAGVAFIQGGLLAAILVHMLFHLMWWPIQSRKSSKSRQTLHTTN</sequence>
<feature type="transmembrane region" description="Helical" evidence="1">
    <location>
        <begin position="6"/>
        <end position="22"/>
    </location>
</feature>
<dbReference type="Pfam" id="PF02517">
    <property type="entry name" value="Rce1-like"/>
    <property type="match status" value="1"/>
</dbReference>
<dbReference type="Proteomes" id="UP000004725">
    <property type="component" value="Unassembled WGS sequence"/>
</dbReference>
<comment type="caution">
    <text evidence="3">The sequence shown here is derived from an EMBL/GenBank/DDBJ whole genome shotgun (WGS) entry which is preliminary data.</text>
</comment>
<dbReference type="EMBL" id="AJYB01000003">
    <property type="protein sequence ID" value="EIM08427.1"/>
    <property type="molecule type" value="Genomic_DNA"/>
</dbReference>
<feature type="domain" description="CAAX prenyl protease 2/Lysostaphin resistance protein A-like" evidence="2">
    <location>
        <begin position="115"/>
        <end position="220"/>
    </location>
</feature>
<keyword evidence="1" id="KW-1133">Transmembrane helix</keyword>
<reference evidence="3 4" key="1">
    <citation type="journal article" date="2012" name="J. Bacteriol.">
        <title>Genome Sequence of the Antarctic Psychrophile Bacterium Planococcus antarcticus DSM 14505.</title>
        <authorList>
            <person name="Margolles A."/>
            <person name="Gueimonde M."/>
            <person name="Sanchez B."/>
        </authorList>
    </citation>
    <scope>NUCLEOTIDE SEQUENCE [LARGE SCALE GENOMIC DNA]</scope>
    <source>
        <strain evidence="3 4">DSM 14505</strain>
    </source>
</reference>
<dbReference type="InterPro" id="IPR003675">
    <property type="entry name" value="Rce1/LyrA-like_dom"/>
</dbReference>
<accession>A0AA87LVE9</accession>
<organism evidence="3 4">
    <name type="scientific">Planococcus antarcticus DSM 14505</name>
    <dbReference type="NCBI Taxonomy" id="1185653"/>
    <lineage>
        <taxon>Bacteria</taxon>
        <taxon>Bacillati</taxon>
        <taxon>Bacillota</taxon>
        <taxon>Bacilli</taxon>
        <taxon>Bacillales</taxon>
        <taxon>Caryophanaceae</taxon>
        <taxon>Planococcus</taxon>
    </lineage>
</organism>
<evidence type="ECO:0000313" key="3">
    <source>
        <dbReference type="EMBL" id="EIM08427.1"/>
    </source>
</evidence>
<keyword evidence="1" id="KW-0472">Membrane</keyword>
<gene>
    <name evidence="3" type="ORF">A1A1_00883</name>
</gene>
<dbReference type="RefSeq" id="WP_006828201.1">
    <property type="nucleotide sequence ID" value="NZ_AJYB01000003.1"/>
</dbReference>
<evidence type="ECO:0000259" key="2">
    <source>
        <dbReference type="Pfam" id="PF02517"/>
    </source>
</evidence>
<protein>
    <submittedName>
        <fullName evidence="3">Abortive infection protein</fullName>
    </submittedName>
</protein>
<keyword evidence="1" id="KW-0812">Transmembrane</keyword>
<feature type="transmembrane region" description="Helical" evidence="1">
    <location>
        <begin position="43"/>
        <end position="62"/>
    </location>
</feature>
<evidence type="ECO:0000256" key="1">
    <source>
        <dbReference type="SAM" id="Phobius"/>
    </source>
</evidence>
<dbReference type="GO" id="GO:0080120">
    <property type="term" value="P:CAAX-box protein maturation"/>
    <property type="evidence" value="ECO:0007669"/>
    <property type="project" value="UniProtKB-ARBA"/>
</dbReference>
<feature type="transmembrane region" description="Helical" evidence="1">
    <location>
        <begin position="128"/>
        <end position="145"/>
    </location>
</feature>
<name>A0AA87LVE9_9BACL</name>
<feature type="transmembrane region" description="Helical" evidence="1">
    <location>
        <begin position="151"/>
        <end position="171"/>
    </location>
</feature>
<evidence type="ECO:0000313" key="4">
    <source>
        <dbReference type="Proteomes" id="UP000004725"/>
    </source>
</evidence>
<proteinExistence type="predicted"/>